<feature type="region of interest" description="Disordered" evidence="1">
    <location>
        <begin position="139"/>
        <end position="167"/>
    </location>
</feature>
<comment type="caution">
    <text evidence="2">The sequence shown here is derived from an EMBL/GenBank/DDBJ whole genome shotgun (WGS) entry which is preliminary data.</text>
</comment>
<feature type="compositionally biased region" description="Polar residues" evidence="1">
    <location>
        <begin position="139"/>
        <end position="148"/>
    </location>
</feature>
<sequence length="353" mass="37306">VVPTRTSSVPASRKALSGSPTSGNSPLHSPASRKVLSGSSASGNSPLHSPASRKALSRSPASGNSPLHSPASRKALSRSPASGNSPLHNPASRKALSRSPASGNSLLHSPASRDTLHPNVDASFHPLATDTSYIHSTSQIRASAQGVHSSPKACKNSNCTKKHPKARGDRKLVRFSDNNKEVSECRHSMTVREEPKADSGNMAPEEDTSSAISNVQRGKKASELTPPPKPPRVFNQTRNGDGDIQPMADPSVSRSQHTPFPRGSQDSPVHNGSQPIPVPERSHPTPIPEGSHPTPIPEGSQPTLIHDGSQRTILKMAPLAEDEVRDAYSNCPARSKGVEDLEYCDPGITESAM</sequence>
<gene>
    <name evidence="2" type="ORF">OTU49_005689</name>
</gene>
<feature type="region of interest" description="Disordered" evidence="1">
    <location>
        <begin position="1"/>
        <end position="123"/>
    </location>
</feature>
<feature type="compositionally biased region" description="Basic and acidic residues" evidence="1">
    <location>
        <begin position="181"/>
        <end position="197"/>
    </location>
</feature>
<dbReference type="AlphaFoldDB" id="A0AAW0X4L7"/>
<reference evidence="2 3" key="1">
    <citation type="journal article" date="2024" name="BMC Genomics">
        <title>Genome assembly of redclaw crayfish (Cherax quadricarinatus) provides insights into its immune adaptation and hypoxia tolerance.</title>
        <authorList>
            <person name="Liu Z."/>
            <person name="Zheng J."/>
            <person name="Li H."/>
            <person name="Fang K."/>
            <person name="Wang S."/>
            <person name="He J."/>
            <person name="Zhou D."/>
            <person name="Weng S."/>
            <person name="Chi M."/>
            <person name="Gu Z."/>
            <person name="He J."/>
            <person name="Li F."/>
            <person name="Wang M."/>
        </authorList>
    </citation>
    <scope>NUCLEOTIDE SEQUENCE [LARGE SCALE GENOMIC DNA]</scope>
    <source>
        <strain evidence="2">ZL_2023a</strain>
    </source>
</reference>
<keyword evidence="3" id="KW-1185">Reference proteome</keyword>
<feature type="non-terminal residue" evidence="2">
    <location>
        <position position="1"/>
    </location>
</feature>
<accession>A0AAW0X4L7</accession>
<feature type="compositionally biased region" description="Polar residues" evidence="1">
    <location>
        <begin position="18"/>
        <end position="27"/>
    </location>
</feature>
<feature type="compositionally biased region" description="Polar residues" evidence="1">
    <location>
        <begin position="1"/>
        <end position="10"/>
    </location>
</feature>
<name>A0AAW0X4L7_CHEQU</name>
<feature type="region of interest" description="Disordered" evidence="1">
    <location>
        <begin position="181"/>
        <end position="305"/>
    </location>
</feature>
<feature type="compositionally biased region" description="Polar residues" evidence="1">
    <location>
        <begin position="37"/>
        <end position="47"/>
    </location>
</feature>
<evidence type="ECO:0000313" key="2">
    <source>
        <dbReference type="EMBL" id="KAK8734853.1"/>
    </source>
</evidence>
<evidence type="ECO:0000313" key="3">
    <source>
        <dbReference type="Proteomes" id="UP001445076"/>
    </source>
</evidence>
<dbReference type="Proteomes" id="UP001445076">
    <property type="component" value="Unassembled WGS sequence"/>
</dbReference>
<organism evidence="2 3">
    <name type="scientific">Cherax quadricarinatus</name>
    <name type="common">Australian red claw crayfish</name>
    <dbReference type="NCBI Taxonomy" id="27406"/>
    <lineage>
        <taxon>Eukaryota</taxon>
        <taxon>Metazoa</taxon>
        <taxon>Ecdysozoa</taxon>
        <taxon>Arthropoda</taxon>
        <taxon>Crustacea</taxon>
        <taxon>Multicrustacea</taxon>
        <taxon>Malacostraca</taxon>
        <taxon>Eumalacostraca</taxon>
        <taxon>Eucarida</taxon>
        <taxon>Decapoda</taxon>
        <taxon>Pleocyemata</taxon>
        <taxon>Astacidea</taxon>
        <taxon>Parastacoidea</taxon>
        <taxon>Parastacidae</taxon>
        <taxon>Cherax</taxon>
    </lineage>
</organism>
<feature type="compositionally biased region" description="Polar residues" evidence="1">
    <location>
        <begin position="252"/>
        <end position="274"/>
    </location>
</feature>
<evidence type="ECO:0000256" key="1">
    <source>
        <dbReference type="SAM" id="MobiDB-lite"/>
    </source>
</evidence>
<dbReference type="EMBL" id="JARKIK010000049">
    <property type="protein sequence ID" value="KAK8734853.1"/>
    <property type="molecule type" value="Genomic_DNA"/>
</dbReference>
<proteinExistence type="predicted"/>
<protein>
    <submittedName>
        <fullName evidence="2">Uncharacterized protein</fullName>
    </submittedName>
</protein>